<sequence>MKSCLMVLVLLLAAPLSLAKEIAITFDDSPRKAAGYFSGPERAQKLIAELKQHKVPQVAFFSNSSKLDEEGVKRLQAYSRAGHVIANHSHDHADFNRTGLEQYVEAFLLADEKLGQFENFKKLYRFPYLREGNDKAKRDGMRAALKKHGYSNAYITLNNYDWHIESLFQAAIDKKLAPDFERMGQFYVQVLMESIEYYDQMAQTHLGRSPRHVLLLHEMDISALFIGDLVDELKRKGWRIITPERAYQDEIAQYQTERVLPFNPGRIGEIARDKGQKKGLWHSTLDENYLEQRFISEVLQADMKTLL</sequence>
<keyword evidence="2" id="KW-0378">Hydrolase</keyword>
<dbReference type="AlphaFoldDB" id="A0AAE9Z4A4"/>
<keyword evidence="3" id="KW-0732">Signal</keyword>
<dbReference type="InterPro" id="IPR002509">
    <property type="entry name" value="NODB_dom"/>
</dbReference>
<dbReference type="GO" id="GO:0016020">
    <property type="term" value="C:membrane"/>
    <property type="evidence" value="ECO:0007669"/>
    <property type="project" value="TreeGrafter"/>
</dbReference>
<reference evidence="5 6" key="1">
    <citation type="journal article" date="2015" name="Genome Announc.">
        <title>Draft Genome Sequences of Marine Isolates of Thalassomonas viridans and Thalassomonas actiniarum.</title>
        <authorList>
            <person name="Olonade I."/>
            <person name="van Zyl L.J."/>
            <person name="Trindade M."/>
        </authorList>
    </citation>
    <scope>NUCLEOTIDE SEQUENCE [LARGE SCALE GENOMIC DNA]</scope>
    <source>
        <strain evidence="5 6">XOM25</strain>
    </source>
</reference>
<evidence type="ECO:0000256" key="2">
    <source>
        <dbReference type="ARBA" id="ARBA00022801"/>
    </source>
</evidence>
<dbReference type="Proteomes" id="UP000032352">
    <property type="component" value="Chromosome"/>
</dbReference>
<dbReference type="RefSeq" id="WP_044839443.1">
    <property type="nucleotide sequence ID" value="NZ_CP059733.1"/>
</dbReference>
<dbReference type="PROSITE" id="PS51677">
    <property type="entry name" value="NODB"/>
    <property type="match status" value="1"/>
</dbReference>
<evidence type="ECO:0000256" key="3">
    <source>
        <dbReference type="SAM" id="SignalP"/>
    </source>
</evidence>
<dbReference type="PANTHER" id="PTHR10587:SF133">
    <property type="entry name" value="CHITIN DEACETYLASE 1-RELATED"/>
    <property type="match status" value="1"/>
</dbReference>
<dbReference type="PANTHER" id="PTHR10587">
    <property type="entry name" value="GLYCOSYL TRANSFERASE-RELATED"/>
    <property type="match status" value="1"/>
</dbReference>
<feature type="chain" id="PRO_5042227338" evidence="3">
    <location>
        <begin position="20"/>
        <end position="307"/>
    </location>
</feature>
<name>A0AAE9Z4A4_9GAMM</name>
<evidence type="ECO:0000313" key="6">
    <source>
        <dbReference type="Proteomes" id="UP000032352"/>
    </source>
</evidence>
<dbReference type="GO" id="GO:0016810">
    <property type="term" value="F:hydrolase activity, acting on carbon-nitrogen (but not peptide) bonds"/>
    <property type="evidence" value="ECO:0007669"/>
    <property type="project" value="InterPro"/>
</dbReference>
<dbReference type="EMBL" id="CP059733">
    <property type="protein sequence ID" value="WDE06476.1"/>
    <property type="molecule type" value="Genomic_DNA"/>
</dbReference>
<dbReference type="SUPFAM" id="SSF88713">
    <property type="entry name" value="Glycoside hydrolase/deacetylase"/>
    <property type="match status" value="1"/>
</dbReference>
<feature type="signal peptide" evidence="3">
    <location>
        <begin position="1"/>
        <end position="19"/>
    </location>
</feature>
<proteinExistence type="predicted"/>
<reference evidence="5 6" key="2">
    <citation type="journal article" date="2022" name="Mar. Drugs">
        <title>Bioassay-Guided Fractionation Leads to the Detection of Cholic Acid Generated by the Rare Thalassomonas sp.</title>
        <authorList>
            <person name="Pheiffer F."/>
            <person name="Schneider Y.K."/>
            <person name="Hansen E.H."/>
            <person name="Andersen J.H."/>
            <person name="Isaksson J."/>
            <person name="Busche T."/>
            <person name="R C."/>
            <person name="Kalinowski J."/>
            <person name="Zyl L.V."/>
            <person name="Trindade M."/>
        </authorList>
    </citation>
    <scope>NUCLEOTIDE SEQUENCE [LARGE SCALE GENOMIC DNA]</scope>
    <source>
        <strain evidence="5 6">XOM25</strain>
    </source>
</reference>
<dbReference type="InterPro" id="IPR011330">
    <property type="entry name" value="Glyco_hydro/deAcase_b/a-brl"/>
</dbReference>
<keyword evidence="1" id="KW-0479">Metal-binding</keyword>
<evidence type="ECO:0000259" key="4">
    <source>
        <dbReference type="PROSITE" id="PS51677"/>
    </source>
</evidence>
<protein>
    <submittedName>
        <fullName evidence="5">Polysaccharide deacetylase family protein</fullName>
    </submittedName>
</protein>
<gene>
    <name evidence="5" type="ORF">SG34_006030</name>
</gene>
<dbReference type="InterPro" id="IPR050248">
    <property type="entry name" value="Polysacc_deacetylase_ArnD"/>
</dbReference>
<dbReference type="GO" id="GO:0046872">
    <property type="term" value="F:metal ion binding"/>
    <property type="evidence" value="ECO:0007669"/>
    <property type="project" value="UniProtKB-KW"/>
</dbReference>
<evidence type="ECO:0000313" key="5">
    <source>
        <dbReference type="EMBL" id="WDE06476.1"/>
    </source>
</evidence>
<dbReference type="Gene3D" id="3.20.20.370">
    <property type="entry name" value="Glycoside hydrolase/deacetylase"/>
    <property type="match status" value="1"/>
</dbReference>
<accession>A0AAE9Z4A4</accession>
<feature type="domain" description="NodB homology" evidence="4">
    <location>
        <begin position="20"/>
        <end position="241"/>
    </location>
</feature>
<dbReference type="KEGG" id="tvd:SG34_006030"/>
<dbReference type="GO" id="GO:0005975">
    <property type="term" value="P:carbohydrate metabolic process"/>
    <property type="evidence" value="ECO:0007669"/>
    <property type="project" value="InterPro"/>
</dbReference>
<dbReference type="Pfam" id="PF01522">
    <property type="entry name" value="Polysacc_deac_1"/>
    <property type="match status" value="1"/>
</dbReference>
<evidence type="ECO:0000256" key="1">
    <source>
        <dbReference type="ARBA" id="ARBA00022723"/>
    </source>
</evidence>
<organism evidence="5 6">
    <name type="scientific">Thalassomonas viridans</name>
    <dbReference type="NCBI Taxonomy" id="137584"/>
    <lineage>
        <taxon>Bacteria</taxon>
        <taxon>Pseudomonadati</taxon>
        <taxon>Pseudomonadota</taxon>
        <taxon>Gammaproteobacteria</taxon>
        <taxon>Alteromonadales</taxon>
        <taxon>Colwelliaceae</taxon>
        <taxon>Thalassomonas</taxon>
    </lineage>
</organism>
<keyword evidence="6" id="KW-1185">Reference proteome</keyword>